<evidence type="ECO:0000313" key="2">
    <source>
        <dbReference type="EMBL" id="RJX37662.1"/>
    </source>
</evidence>
<evidence type="ECO:0000313" key="3">
    <source>
        <dbReference type="Proteomes" id="UP000267798"/>
    </source>
</evidence>
<accession>A0A3A6P9N6</accession>
<dbReference type="OrthoDB" id="2692108at2"/>
<organism evidence="2 3">
    <name type="scientific">Paenibacillus pinisoli</name>
    <dbReference type="NCBI Taxonomy" id="1276110"/>
    <lineage>
        <taxon>Bacteria</taxon>
        <taxon>Bacillati</taxon>
        <taxon>Bacillota</taxon>
        <taxon>Bacilli</taxon>
        <taxon>Bacillales</taxon>
        <taxon>Paenibacillaceae</taxon>
        <taxon>Paenibacillus</taxon>
    </lineage>
</organism>
<comment type="caution">
    <text evidence="2">The sequence shown here is derived from an EMBL/GenBank/DDBJ whole genome shotgun (WGS) entry which is preliminary data.</text>
</comment>
<sequence>MKSKWEKWEQTRAKGKKNYVIFNGLLGWGIPMALLYTAVWTYIQHQEIAFNQELYQTLIISLVIFSVAGVGFGIWTWNTTEKQYQKYKGNNE</sequence>
<evidence type="ECO:0000256" key="1">
    <source>
        <dbReference type="SAM" id="Phobius"/>
    </source>
</evidence>
<dbReference type="RefSeq" id="WP_120113587.1">
    <property type="nucleotide sequence ID" value="NZ_QXQB01000005.1"/>
</dbReference>
<keyword evidence="3" id="KW-1185">Reference proteome</keyword>
<feature type="transmembrane region" description="Helical" evidence="1">
    <location>
        <begin position="55"/>
        <end position="77"/>
    </location>
</feature>
<dbReference type="EMBL" id="QXQB01000005">
    <property type="protein sequence ID" value="RJX37662.1"/>
    <property type="molecule type" value="Genomic_DNA"/>
</dbReference>
<name>A0A3A6P9N6_9BACL</name>
<dbReference type="Proteomes" id="UP000267798">
    <property type="component" value="Unassembled WGS sequence"/>
</dbReference>
<dbReference type="AlphaFoldDB" id="A0A3A6P9N6"/>
<keyword evidence="1" id="KW-0812">Transmembrane</keyword>
<gene>
    <name evidence="2" type="ORF">D3P09_22070</name>
</gene>
<keyword evidence="1" id="KW-0472">Membrane</keyword>
<reference evidence="2 3" key="1">
    <citation type="submission" date="2018-09" db="EMBL/GenBank/DDBJ databases">
        <title>Paenibacillus aracenensis nov. sp. isolated from a cave in southern Spain.</title>
        <authorList>
            <person name="Jurado V."/>
            <person name="Gutierrez-Patricio S."/>
            <person name="Gonzalez-Pimentel J.L."/>
            <person name="Miller A.Z."/>
            <person name="Laiz L."/>
            <person name="Saiz-Jimenez C."/>
        </authorList>
    </citation>
    <scope>NUCLEOTIDE SEQUENCE [LARGE SCALE GENOMIC DNA]</scope>
    <source>
        <strain evidence="2 3">JCM 19203</strain>
    </source>
</reference>
<feature type="transmembrane region" description="Helical" evidence="1">
    <location>
        <begin position="20"/>
        <end position="43"/>
    </location>
</feature>
<protein>
    <submittedName>
        <fullName evidence="2">Uncharacterized protein</fullName>
    </submittedName>
</protein>
<proteinExistence type="predicted"/>
<keyword evidence="1" id="KW-1133">Transmembrane helix</keyword>